<evidence type="ECO:0000256" key="2">
    <source>
        <dbReference type="ARBA" id="ARBA00022676"/>
    </source>
</evidence>
<dbReference type="InterPro" id="IPR001173">
    <property type="entry name" value="Glyco_trans_2-like"/>
</dbReference>
<protein>
    <submittedName>
        <fullName evidence="5">Sugar transferase</fullName>
    </submittedName>
</protein>
<keyword evidence="6" id="KW-1185">Reference proteome</keyword>
<dbReference type="InterPro" id="IPR029044">
    <property type="entry name" value="Nucleotide-diphossugar_trans"/>
</dbReference>
<name>A0ABN4A3H1_GEOTH</name>
<evidence type="ECO:0000256" key="1">
    <source>
        <dbReference type="ARBA" id="ARBA00006739"/>
    </source>
</evidence>
<organism evidence="5 6">
    <name type="scientific">Geobacillus thermoleovorans CCB_US3_UF5</name>
    <dbReference type="NCBI Taxonomy" id="1111068"/>
    <lineage>
        <taxon>Bacteria</taxon>
        <taxon>Bacillati</taxon>
        <taxon>Bacillota</taxon>
        <taxon>Bacilli</taxon>
        <taxon>Bacillales</taxon>
        <taxon>Anoxybacillaceae</taxon>
        <taxon>Geobacillus</taxon>
        <taxon>Geobacillus thermoleovorans group</taxon>
    </lineage>
</organism>
<dbReference type="SUPFAM" id="SSF53448">
    <property type="entry name" value="Nucleotide-diphospho-sugar transferases"/>
    <property type="match status" value="1"/>
</dbReference>
<reference evidence="5 6" key="1">
    <citation type="submission" date="2011-11" db="EMBL/GenBank/DDBJ databases">
        <title>Complete genome sequence of thermophilic Geobacillus thermoleovorans CCB_US3_UF5.</title>
        <authorList>
            <person name="Muhd Sakaff M.K.L."/>
            <person name="Abdul Rahman A.Y."/>
            <person name="Saito J.A."/>
            <person name="Hou S."/>
            <person name="Alam M."/>
        </authorList>
    </citation>
    <scope>NUCLEOTIDE SEQUENCE [LARGE SCALE GENOMIC DNA]</scope>
    <source>
        <strain evidence="5 6">CCB_US3_UF5</strain>
    </source>
</reference>
<dbReference type="Pfam" id="PF00535">
    <property type="entry name" value="Glycos_transf_2"/>
    <property type="match status" value="1"/>
</dbReference>
<keyword evidence="3 5" id="KW-0808">Transferase</keyword>
<gene>
    <name evidence="5" type="ORF">GTCCBUS3UF5_37280</name>
</gene>
<comment type="similarity">
    <text evidence="1">Belongs to the glycosyltransferase 2 family.</text>
</comment>
<proteinExistence type="inferred from homology"/>
<dbReference type="RefSeq" id="WP_014196925.1">
    <property type="nucleotide sequence ID" value="NC_016593.1"/>
</dbReference>
<dbReference type="PANTHER" id="PTHR22916">
    <property type="entry name" value="GLYCOSYLTRANSFERASE"/>
    <property type="match status" value="1"/>
</dbReference>
<accession>A0ABN4A3H1</accession>
<feature type="domain" description="Glycosyltransferase 2-like" evidence="4">
    <location>
        <begin position="5"/>
        <end position="160"/>
    </location>
</feature>
<dbReference type="GO" id="GO:0016740">
    <property type="term" value="F:transferase activity"/>
    <property type="evidence" value="ECO:0007669"/>
    <property type="project" value="UniProtKB-KW"/>
</dbReference>
<dbReference type="PANTHER" id="PTHR22916:SF51">
    <property type="entry name" value="GLYCOSYLTRANSFERASE EPSH-RELATED"/>
    <property type="match status" value="1"/>
</dbReference>
<evidence type="ECO:0000256" key="3">
    <source>
        <dbReference type="ARBA" id="ARBA00022679"/>
    </source>
</evidence>
<sequence>MPKVSVIIPAYNVQNYIERCLTSVSNQSLEDIEIIVVNDGSTDDTLDIILKFANFDNRIKVIDSENRGVSAARNRGLFQATGKYIYQIDADDWIEQNALEEMYEVAEKNRADVVIANAYIDYDNGTLLPFIDGRLINEEPIKDFFLGNIKASVWTKLYRRDLFTNYNIGYVEGIRVGEDLLINFFLMLQAKKVIKIEKSFLHYIQRENSAMHSYKSSMYDIYKVFDEIESFLKRSNLYRKYKDEFLYLKYMHTYYFRVISSVNLSSIHRDFYRKWRRERDRYLGNRYILEFLKEQSHVNRLLNELYTINYFLGLAIGVVKASVKQLKSLLWGHSV</sequence>
<dbReference type="CDD" id="cd00761">
    <property type="entry name" value="Glyco_tranf_GTA_type"/>
    <property type="match status" value="1"/>
</dbReference>
<evidence type="ECO:0000313" key="5">
    <source>
        <dbReference type="EMBL" id="AEV21028.1"/>
    </source>
</evidence>
<dbReference type="Proteomes" id="UP000005636">
    <property type="component" value="Chromosome"/>
</dbReference>
<evidence type="ECO:0000313" key="6">
    <source>
        <dbReference type="Proteomes" id="UP000005636"/>
    </source>
</evidence>
<dbReference type="EMBL" id="CP003125">
    <property type="protein sequence ID" value="AEV21028.1"/>
    <property type="molecule type" value="Genomic_DNA"/>
</dbReference>
<dbReference type="Gene3D" id="3.90.550.10">
    <property type="entry name" value="Spore Coat Polysaccharide Biosynthesis Protein SpsA, Chain A"/>
    <property type="match status" value="1"/>
</dbReference>
<evidence type="ECO:0000259" key="4">
    <source>
        <dbReference type="Pfam" id="PF00535"/>
    </source>
</evidence>
<keyword evidence="2" id="KW-0328">Glycosyltransferase</keyword>